<dbReference type="Gene3D" id="2.40.50.140">
    <property type="entry name" value="Nucleic acid-binding proteins"/>
    <property type="match status" value="1"/>
</dbReference>
<sequence length="980" mass="111053">MATLKKVLSKVVSHSRSSSLNSKFGKNATDGDARPVANGNAEKVKHTTFDDANAAAPTQQNADAHDLQRPNSIPNGDQRLSFTEQKEDRRVEREAHDDEEYRARKERMRKAHEESIRPRHSRQFYDPVSTRNRSTDPLHDNWGDLDLNMPQPRTDQPVIHIRDIPNKSEGDRVVFRARVHHIRPLGTKIVFIILRHQYTTVQGILTEEPDHVSQTMVRWAEGLARESIVLVDGLVQRPPPDQQEVHSTSIHEYEIKIRQLHVISAPSTTLPFQVEDVSRPREYYEREDAQYNRVGERTRLDNRVLDLRSPASQSIFRIQAAVCEFFRSFLTEKGFTEIHSAKLQGSATESGAAVFKVDYFRRPAYLAQSPQLAKQMCIAADMERVFEIGPVFRAENSNTHRHLTEFTGLDLEMAINTDYHEVMNLLDELFKFIFKGLQSKYKNEIETVKKYYPHDDLVILDETPRIKFAEGIRMLNESGWTEDDGSQLSEDEDLSTRAEQRLGQLVKEKYGADFYIIDKFPTEVRPFYTMPDPENPKVCNSYDFFLRGEEILSGGQRVHSAPFLEERMKEAGIDPDLMKDYVDGFRWGCPPHGGGGVGLERVVMLFLKLGNVRWASLFPRDPRSFISRGVDHAEAALATANALILHGPESSTFEPGKRHGDLPPLENLIAKYGDATNTSWTDPAWTVWRDRATGAAVGYIPQDGFAITFGSPLCAEEQIPRVVKAYLAFLHDEGLKPVWCCVDKATERYLAGELGWAAVIAVAEERINPTEVDPAESDKTVRRKIHRAEREGVKIVEVGDMDDHTRQMLEQRCKDWEANRKGTQIHLTGVRPFDDMQHRKYYYAVDKEGKVCAMVVLAQLASKHGFQIKWALEFPGAPLGAIEYILTYVIKKLGDAGVKSATFGAGATGKLEAADNVHGFRFKTLEKVYNGLSTTFHLTSKGDFRSKFGTWQDPLYICYPKGGLGMKGIEAIMSMLQKAK</sequence>
<dbReference type="Pfam" id="PF09924">
    <property type="entry name" value="LPG_synthase_C"/>
    <property type="match status" value="1"/>
</dbReference>
<evidence type="ECO:0000256" key="7">
    <source>
        <dbReference type="ARBA" id="ARBA00022840"/>
    </source>
</evidence>
<keyword evidence="4" id="KW-0963">Cytoplasm</keyword>
<reference evidence="13 14" key="1">
    <citation type="journal article" date="2019" name="Nat. Ecol. Evol.">
        <title>Megaphylogeny resolves global patterns of mushroom evolution.</title>
        <authorList>
            <person name="Varga T."/>
            <person name="Krizsan K."/>
            <person name="Foldi C."/>
            <person name="Dima B."/>
            <person name="Sanchez-Garcia M."/>
            <person name="Sanchez-Ramirez S."/>
            <person name="Szollosi G.J."/>
            <person name="Szarkandi J.G."/>
            <person name="Papp V."/>
            <person name="Albert L."/>
            <person name="Andreopoulos W."/>
            <person name="Angelini C."/>
            <person name="Antonin V."/>
            <person name="Barry K.W."/>
            <person name="Bougher N.L."/>
            <person name="Buchanan P."/>
            <person name="Buyck B."/>
            <person name="Bense V."/>
            <person name="Catcheside P."/>
            <person name="Chovatia M."/>
            <person name="Cooper J."/>
            <person name="Damon W."/>
            <person name="Desjardin D."/>
            <person name="Finy P."/>
            <person name="Geml J."/>
            <person name="Haridas S."/>
            <person name="Hughes K."/>
            <person name="Justo A."/>
            <person name="Karasinski D."/>
            <person name="Kautmanova I."/>
            <person name="Kiss B."/>
            <person name="Kocsube S."/>
            <person name="Kotiranta H."/>
            <person name="LaButti K.M."/>
            <person name="Lechner B.E."/>
            <person name="Liimatainen K."/>
            <person name="Lipzen A."/>
            <person name="Lukacs Z."/>
            <person name="Mihaltcheva S."/>
            <person name="Morgado L.N."/>
            <person name="Niskanen T."/>
            <person name="Noordeloos M.E."/>
            <person name="Ohm R.A."/>
            <person name="Ortiz-Santana B."/>
            <person name="Ovrebo C."/>
            <person name="Racz N."/>
            <person name="Riley R."/>
            <person name="Savchenko A."/>
            <person name="Shiryaev A."/>
            <person name="Soop K."/>
            <person name="Spirin V."/>
            <person name="Szebenyi C."/>
            <person name="Tomsovsky M."/>
            <person name="Tulloss R.E."/>
            <person name="Uehling J."/>
            <person name="Grigoriev I.V."/>
            <person name="Vagvolgyi C."/>
            <person name="Papp T."/>
            <person name="Martin F.M."/>
            <person name="Miettinen O."/>
            <person name="Hibbett D.S."/>
            <person name="Nagy L.G."/>
        </authorList>
    </citation>
    <scope>NUCLEOTIDE SEQUENCE [LARGE SCALE GENOMIC DNA]</scope>
    <source>
        <strain evidence="13 14">HHB13444</strain>
    </source>
</reference>
<evidence type="ECO:0000256" key="1">
    <source>
        <dbReference type="ARBA" id="ARBA00004496"/>
    </source>
</evidence>
<name>A0A5C3NSD3_9APHY</name>
<dbReference type="SUPFAM" id="SSF50249">
    <property type="entry name" value="Nucleic acid-binding proteins"/>
    <property type="match status" value="1"/>
</dbReference>
<dbReference type="PROSITE" id="PS50862">
    <property type="entry name" value="AA_TRNA_LIGASE_II"/>
    <property type="match status" value="1"/>
</dbReference>
<dbReference type="InterPro" id="IPR004364">
    <property type="entry name" value="Aa-tRNA-synt_II"/>
</dbReference>
<keyword evidence="14" id="KW-1185">Reference proteome</keyword>
<dbReference type="PRINTS" id="PR01042">
    <property type="entry name" value="TRNASYNTHASP"/>
</dbReference>
<dbReference type="CDD" id="cd00776">
    <property type="entry name" value="AsxRS_core"/>
    <property type="match status" value="1"/>
</dbReference>
<keyword evidence="5" id="KW-0436">Ligase</keyword>
<accession>A0A5C3NSD3</accession>
<dbReference type="PANTHER" id="PTHR43450:SF2">
    <property type="entry name" value="ASPARTATE--TRNA LIGASE"/>
    <property type="match status" value="1"/>
</dbReference>
<dbReference type="NCBIfam" id="TIGR00458">
    <property type="entry name" value="aspS_nondisc"/>
    <property type="match status" value="1"/>
</dbReference>
<dbReference type="Gene3D" id="3.30.930.10">
    <property type="entry name" value="Bira Bifunctional Protein, Domain 2"/>
    <property type="match status" value="1"/>
</dbReference>
<evidence type="ECO:0000256" key="10">
    <source>
        <dbReference type="ARBA" id="ARBA00047904"/>
    </source>
</evidence>
<dbReference type="AlphaFoldDB" id="A0A5C3NSD3"/>
<dbReference type="InParanoid" id="A0A5C3NSD3"/>
<keyword evidence="6" id="KW-0547">Nucleotide-binding</keyword>
<dbReference type="HAMAP" id="MF_02075">
    <property type="entry name" value="Asp_tRNA_synth_type2"/>
    <property type="match status" value="1"/>
</dbReference>
<evidence type="ECO:0000256" key="8">
    <source>
        <dbReference type="ARBA" id="ARBA00022917"/>
    </source>
</evidence>
<keyword evidence="7" id="KW-0067">ATP-binding</keyword>
<evidence type="ECO:0000313" key="14">
    <source>
        <dbReference type="Proteomes" id="UP000308197"/>
    </source>
</evidence>
<evidence type="ECO:0000256" key="2">
    <source>
        <dbReference type="ARBA" id="ARBA00005312"/>
    </source>
</evidence>
<evidence type="ECO:0000256" key="5">
    <source>
        <dbReference type="ARBA" id="ARBA00022598"/>
    </source>
</evidence>
<organism evidence="13 14">
    <name type="scientific">Polyporus arcularius HHB13444</name>
    <dbReference type="NCBI Taxonomy" id="1314778"/>
    <lineage>
        <taxon>Eukaryota</taxon>
        <taxon>Fungi</taxon>
        <taxon>Dikarya</taxon>
        <taxon>Basidiomycota</taxon>
        <taxon>Agaricomycotina</taxon>
        <taxon>Agaricomycetes</taxon>
        <taxon>Polyporales</taxon>
        <taxon>Polyporaceae</taxon>
        <taxon>Polyporus</taxon>
    </lineage>
</organism>
<comment type="subcellular location">
    <subcellularLocation>
        <location evidence="1">Cytoplasm</location>
    </subcellularLocation>
</comment>
<dbReference type="InterPro" id="IPR024320">
    <property type="entry name" value="LPG_synthase_C"/>
</dbReference>
<feature type="compositionally biased region" description="Low complexity" evidence="11">
    <location>
        <begin position="1"/>
        <end position="23"/>
    </location>
</feature>
<dbReference type="GO" id="GO:0005524">
    <property type="term" value="F:ATP binding"/>
    <property type="evidence" value="ECO:0007669"/>
    <property type="project" value="UniProtKB-KW"/>
</dbReference>
<dbReference type="PANTHER" id="PTHR43450">
    <property type="entry name" value="ASPARTYL-TRNA SYNTHETASE"/>
    <property type="match status" value="1"/>
</dbReference>
<comment type="similarity">
    <text evidence="2">Belongs to the class-II aminoacyl-tRNA synthetase family. Type 2 subfamily.</text>
</comment>
<dbReference type="InterPro" id="IPR002312">
    <property type="entry name" value="Asp/Asn-tRNA-synth_IIb"/>
</dbReference>
<evidence type="ECO:0000256" key="6">
    <source>
        <dbReference type="ARBA" id="ARBA00022741"/>
    </source>
</evidence>
<dbReference type="GO" id="GO:0006422">
    <property type="term" value="P:aspartyl-tRNA aminoacylation"/>
    <property type="evidence" value="ECO:0007669"/>
    <property type="project" value="InterPro"/>
</dbReference>
<dbReference type="GO" id="GO:0017101">
    <property type="term" value="C:aminoacyl-tRNA synthetase multienzyme complex"/>
    <property type="evidence" value="ECO:0007669"/>
    <property type="project" value="TreeGrafter"/>
</dbReference>
<dbReference type="EC" id="6.1.1.12" evidence="3"/>
<dbReference type="InterPro" id="IPR004523">
    <property type="entry name" value="Asp-tRNA_synthase_2"/>
</dbReference>
<feature type="domain" description="Aminoacyl-transfer RNA synthetases class-II family profile" evidence="12">
    <location>
        <begin position="316"/>
        <end position="619"/>
    </location>
</feature>
<protein>
    <recommendedName>
        <fullName evidence="3">aspartate--tRNA ligase</fullName>
        <ecNumber evidence="3">6.1.1.12</ecNumber>
    </recommendedName>
</protein>
<dbReference type="NCBIfam" id="NF003483">
    <property type="entry name" value="PRK05159.1"/>
    <property type="match status" value="1"/>
</dbReference>
<dbReference type="Pfam" id="PF00152">
    <property type="entry name" value="tRNA-synt_2"/>
    <property type="match status" value="1"/>
</dbReference>
<dbReference type="STRING" id="1314778.A0A5C3NSD3"/>
<feature type="region of interest" description="Disordered" evidence="11">
    <location>
        <begin position="1"/>
        <end position="118"/>
    </location>
</feature>
<dbReference type="FunFam" id="3.30.930.10:FF:000013">
    <property type="entry name" value="Aspartate--tRNA ligase, cytoplasmic"/>
    <property type="match status" value="1"/>
</dbReference>
<dbReference type="SUPFAM" id="SSF55681">
    <property type="entry name" value="Class II aaRS and biotin synthetases"/>
    <property type="match status" value="1"/>
</dbReference>
<feature type="compositionally biased region" description="Polar residues" evidence="11">
    <location>
        <begin position="69"/>
        <end position="83"/>
    </location>
</feature>
<proteinExistence type="inferred from homology"/>
<dbReference type="GO" id="GO:0004815">
    <property type="term" value="F:aspartate-tRNA ligase activity"/>
    <property type="evidence" value="ECO:0007669"/>
    <property type="project" value="UniProtKB-EC"/>
</dbReference>
<dbReference type="InterPro" id="IPR045864">
    <property type="entry name" value="aa-tRNA-synth_II/BPL/LPL"/>
</dbReference>
<dbReference type="CDD" id="cd04320">
    <property type="entry name" value="AspRS_cyto_N"/>
    <property type="match status" value="1"/>
</dbReference>
<gene>
    <name evidence="13" type="ORF">K466DRAFT_533265</name>
</gene>
<evidence type="ECO:0000256" key="9">
    <source>
        <dbReference type="ARBA" id="ARBA00023146"/>
    </source>
</evidence>
<evidence type="ECO:0000256" key="3">
    <source>
        <dbReference type="ARBA" id="ARBA00012841"/>
    </source>
</evidence>
<dbReference type="GO" id="GO:0003723">
    <property type="term" value="F:RNA binding"/>
    <property type="evidence" value="ECO:0007669"/>
    <property type="project" value="TreeGrafter"/>
</dbReference>
<evidence type="ECO:0000256" key="4">
    <source>
        <dbReference type="ARBA" id="ARBA00022490"/>
    </source>
</evidence>
<evidence type="ECO:0000259" key="12">
    <source>
        <dbReference type="PROSITE" id="PS50862"/>
    </source>
</evidence>
<evidence type="ECO:0000256" key="11">
    <source>
        <dbReference type="SAM" id="MobiDB-lite"/>
    </source>
</evidence>
<comment type="catalytic activity">
    <reaction evidence="10">
        <text>tRNA(Asp) + L-aspartate + ATP = L-aspartyl-tRNA(Asp) + AMP + diphosphate</text>
        <dbReference type="Rhea" id="RHEA:19649"/>
        <dbReference type="Rhea" id="RHEA-COMP:9660"/>
        <dbReference type="Rhea" id="RHEA-COMP:9678"/>
        <dbReference type="ChEBI" id="CHEBI:29991"/>
        <dbReference type="ChEBI" id="CHEBI:30616"/>
        <dbReference type="ChEBI" id="CHEBI:33019"/>
        <dbReference type="ChEBI" id="CHEBI:78442"/>
        <dbReference type="ChEBI" id="CHEBI:78516"/>
        <dbReference type="ChEBI" id="CHEBI:456215"/>
        <dbReference type="EC" id="6.1.1.12"/>
    </reaction>
</comment>
<dbReference type="Proteomes" id="UP000308197">
    <property type="component" value="Unassembled WGS sequence"/>
</dbReference>
<dbReference type="GO" id="GO:0005829">
    <property type="term" value="C:cytosol"/>
    <property type="evidence" value="ECO:0007669"/>
    <property type="project" value="TreeGrafter"/>
</dbReference>
<keyword evidence="8" id="KW-0648">Protein biosynthesis</keyword>
<dbReference type="InterPro" id="IPR012340">
    <property type="entry name" value="NA-bd_OB-fold"/>
</dbReference>
<feature type="compositionally biased region" description="Basic and acidic residues" evidence="11">
    <location>
        <begin position="84"/>
        <end position="103"/>
    </location>
</feature>
<dbReference type="InterPro" id="IPR006195">
    <property type="entry name" value="aa-tRNA-synth_II"/>
</dbReference>
<dbReference type="EMBL" id="ML211833">
    <property type="protein sequence ID" value="TFK80161.1"/>
    <property type="molecule type" value="Genomic_DNA"/>
</dbReference>
<evidence type="ECO:0000313" key="13">
    <source>
        <dbReference type="EMBL" id="TFK80161.1"/>
    </source>
</evidence>
<keyword evidence="9 13" id="KW-0030">Aminoacyl-tRNA synthetase</keyword>